<keyword evidence="1" id="KW-0812">Transmembrane</keyword>
<comment type="caution">
    <text evidence="2">The sequence shown here is derived from an EMBL/GenBank/DDBJ whole genome shotgun (WGS) entry which is preliminary data.</text>
</comment>
<protein>
    <submittedName>
        <fullName evidence="2">Uncharacterized protein</fullName>
    </submittedName>
</protein>
<reference evidence="2 3" key="1">
    <citation type="submission" date="2020-08" db="EMBL/GenBank/DDBJ databases">
        <title>Novel species isolated from subtropical streams in China.</title>
        <authorList>
            <person name="Lu H."/>
        </authorList>
    </citation>
    <scope>NUCLEOTIDE SEQUENCE [LARGE SCALE GENOMIC DNA]</scope>
    <source>
        <strain evidence="2 3">LX15W</strain>
    </source>
</reference>
<name>A0ABR6YHQ8_9BURK</name>
<dbReference type="EMBL" id="JACOGA010000030">
    <property type="protein sequence ID" value="MBC3876037.1"/>
    <property type="molecule type" value="Genomic_DNA"/>
</dbReference>
<keyword evidence="1" id="KW-1133">Transmembrane helix</keyword>
<gene>
    <name evidence="2" type="ORF">H8K55_20780</name>
</gene>
<organism evidence="2 3">
    <name type="scientific">Undibacterium flavidum</name>
    <dbReference type="NCBI Taxonomy" id="2762297"/>
    <lineage>
        <taxon>Bacteria</taxon>
        <taxon>Pseudomonadati</taxon>
        <taxon>Pseudomonadota</taxon>
        <taxon>Betaproteobacteria</taxon>
        <taxon>Burkholderiales</taxon>
        <taxon>Oxalobacteraceae</taxon>
        <taxon>Undibacterium</taxon>
    </lineage>
</organism>
<accession>A0ABR6YHQ8</accession>
<keyword evidence="1" id="KW-0472">Membrane</keyword>
<dbReference type="RefSeq" id="WP_186944110.1">
    <property type="nucleotide sequence ID" value="NZ_JACOGA010000030.1"/>
</dbReference>
<dbReference type="Proteomes" id="UP000624279">
    <property type="component" value="Unassembled WGS sequence"/>
</dbReference>
<evidence type="ECO:0000313" key="3">
    <source>
        <dbReference type="Proteomes" id="UP000624279"/>
    </source>
</evidence>
<evidence type="ECO:0000256" key="1">
    <source>
        <dbReference type="SAM" id="Phobius"/>
    </source>
</evidence>
<evidence type="ECO:0000313" key="2">
    <source>
        <dbReference type="EMBL" id="MBC3876037.1"/>
    </source>
</evidence>
<feature type="transmembrane region" description="Helical" evidence="1">
    <location>
        <begin position="76"/>
        <end position="96"/>
    </location>
</feature>
<sequence>MDGNMESPRTLTDVLVEAKAQGIKSIRLVKPLPQTWSELRLGGALLFLRICFAAYSVSLILFWCNLFRVVNLAPELWMTCIGILTLGYFLLIGAVYRIQCVLYEAKLQTHRAWRVWFAALILNPIILGWYIPVAAMFRLSRIKKNLKTT</sequence>
<proteinExistence type="predicted"/>
<feature type="transmembrane region" description="Helical" evidence="1">
    <location>
        <begin position="116"/>
        <end position="137"/>
    </location>
</feature>
<keyword evidence="3" id="KW-1185">Reference proteome</keyword>
<feature type="transmembrane region" description="Helical" evidence="1">
    <location>
        <begin position="41"/>
        <end position="64"/>
    </location>
</feature>